<dbReference type="InterPro" id="IPR034746">
    <property type="entry name" value="POTRA"/>
</dbReference>
<evidence type="ECO:0000259" key="10">
    <source>
        <dbReference type="PROSITE" id="PS51779"/>
    </source>
</evidence>
<gene>
    <name evidence="9" type="primary">ftsQ</name>
    <name evidence="11" type="ORF">SAMN04488518_10368</name>
</gene>
<comment type="subcellular location">
    <subcellularLocation>
        <location evidence="9">Cell inner membrane</location>
        <topology evidence="9">Single-pass type II membrane protein</topology>
    </subcellularLocation>
    <subcellularLocation>
        <location evidence="1">Membrane</location>
    </subcellularLocation>
    <text evidence="9">Localizes to the division septum.</text>
</comment>
<evidence type="ECO:0000256" key="3">
    <source>
        <dbReference type="ARBA" id="ARBA00022519"/>
    </source>
</evidence>
<dbReference type="Gene3D" id="3.10.20.310">
    <property type="entry name" value="membrane protein fhac"/>
    <property type="match status" value="1"/>
</dbReference>
<name>A0A1I3XQ64_9HYPH</name>
<reference evidence="11 12" key="1">
    <citation type="submission" date="2016-10" db="EMBL/GenBank/DDBJ databases">
        <authorList>
            <person name="Varghese N."/>
            <person name="Submissions S."/>
        </authorList>
    </citation>
    <scope>NUCLEOTIDE SEQUENCE [LARGE SCALE GENOMIC DNA]</scope>
    <source>
        <strain evidence="11 12">DSM 16392</strain>
    </source>
</reference>
<proteinExistence type="inferred from homology"/>
<evidence type="ECO:0000256" key="5">
    <source>
        <dbReference type="ARBA" id="ARBA00022692"/>
    </source>
</evidence>
<dbReference type="InterPro" id="IPR013685">
    <property type="entry name" value="POTRA_FtsQ_type"/>
</dbReference>
<dbReference type="EMBL" id="FOSK01000003">
    <property type="protein sequence ID" value="SFK21479.1"/>
    <property type="molecule type" value="Genomic_DNA"/>
</dbReference>
<dbReference type="Pfam" id="PF08478">
    <property type="entry name" value="POTRA_1"/>
    <property type="match status" value="1"/>
</dbReference>
<feature type="domain" description="POTRA" evidence="10">
    <location>
        <begin position="85"/>
        <end position="153"/>
    </location>
</feature>
<keyword evidence="8 9" id="KW-0131">Cell cycle</keyword>
<keyword evidence="7 9" id="KW-0472">Membrane</keyword>
<dbReference type="InterPro" id="IPR005548">
    <property type="entry name" value="Cell_div_FtsQ/DivIB_C"/>
</dbReference>
<keyword evidence="6 9" id="KW-1133">Transmembrane helix</keyword>
<dbReference type="PROSITE" id="PS51779">
    <property type="entry name" value="POTRA"/>
    <property type="match status" value="1"/>
</dbReference>
<evidence type="ECO:0000313" key="12">
    <source>
        <dbReference type="Proteomes" id="UP000199598"/>
    </source>
</evidence>
<dbReference type="PANTHER" id="PTHR35851:SF1">
    <property type="entry name" value="CELL DIVISION PROTEIN FTSQ"/>
    <property type="match status" value="1"/>
</dbReference>
<dbReference type="HAMAP" id="MF_00911">
    <property type="entry name" value="FtsQ_subfam"/>
    <property type="match status" value="1"/>
</dbReference>
<comment type="similarity">
    <text evidence="9">Belongs to the FtsQ/DivIB family. FtsQ subfamily.</text>
</comment>
<accession>A0A1I3XQ64</accession>
<keyword evidence="2 9" id="KW-1003">Cell membrane</keyword>
<evidence type="ECO:0000256" key="7">
    <source>
        <dbReference type="ARBA" id="ARBA00023136"/>
    </source>
</evidence>
<dbReference type="RefSeq" id="WP_208860161.1">
    <property type="nucleotide sequence ID" value="NZ_FOSK01000003.1"/>
</dbReference>
<evidence type="ECO:0000256" key="6">
    <source>
        <dbReference type="ARBA" id="ARBA00022989"/>
    </source>
</evidence>
<dbReference type="Pfam" id="PF03799">
    <property type="entry name" value="FtsQ_DivIB_C"/>
    <property type="match status" value="1"/>
</dbReference>
<dbReference type="GO" id="GO:0051301">
    <property type="term" value="P:cell division"/>
    <property type="evidence" value="ECO:0007669"/>
    <property type="project" value="UniProtKB-KW"/>
</dbReference>
<keyword evidence="3 9" id="KW-0997">Cell inner membrane</keyword>
<comment type="caution">
    <text evidence="11">The sequence shown here is derived from an EMBL/GenBank/DDBJ whole genome shotgun (WGS) entry which is preliminary data.</text>
</comment>
<sequence>MRKIKAKFDALRERTGVWSYRFRSRGVSRLHQRPAWGVTGFFALIPSWAPTAGAFGFLALSAAYGITLGGHARNVSESVTSSVGFAVNEIKMEGLQRVTEFQVLEALELHERPSLMLFDAADAKERLEDIAWIRNAAIQKFYPGTLRVMIKEQEPYALWQRGDITSVITKKGEVITDEVDGRYANLLRVVNHGAQLRAGEIMSELDNFPGIRARVRAAKLRSERRWDLALENGITVRLPEFDVGDALAELKKLDDQGGLLSRDIVAVDLRLQDRVVVRLSDDAAIRRKTTIEQRGTPSNSGRDT</sequence>
<dbReference type="PANTHER" id="PTHR35851">
    <property type="entry name" value="CELL DIVISION PROTEIN FTSQ"/>
    <property type="match status" value="1"/>
</dbReference>
<evidence type="ECO:0000256" key="8">
    <source>
        <dbReference type="ARBA" id="ARBA00023306"/>
    </source>
</evidence>
<keyword evidence="4 9" id="KW-0132">Cell division</keyword>
<dbReference type="InterPro" id="IPR045335">
    <property type="entry name" value="FtsQ_C_sf"/>
</dbReference>
<dbReference type="Gene3D" id="3.40.50.11690">
    <property type="entry name" value="Cell division protein FtsQ/DivIB"/>
    <property type="match status" value="1"/>
</dbReference>
<comment type="function">
    <text evidence="9">Essential cell division protein.</text>
</comment>
<dbReference type="Proteomes" id="UP000199598">
    <property type="component" value="Unassembled WGS sequence"/>
</dbReference>
<keyword evidence="5 9" id="KW-0812">Transmembrane</keyword>
<dbReference type="InterPro" id="IPR026579">
    <property type="entry name" value="FtsQ"/>
</dbReference>
<organism evidence="11 12">
    <name type="scientific">Pseudovibrio ascidiaceicola</name>
    <dbReference type="NCBI Taxonomy" id="285279"/>
    <lineage>
        <taxon>Bacteria</taxon>
        <taxon>Pseudomonadati</taxon>
        <taxon>Pseudomonadota</taxon>
        <taxon>Alphaproteobacteria</taxon>
        <taxon>Hyphomicrobiales</taxon>
        <taxon>Stappiaceae</taxon>
        <taxon>Pseudovibrio</taxon>
    </lineage>
</organism>
<protein>
    <recommendedName>
        <fullName evidence="9">Cell division protein FtsQ</fullName>
    </recommendedName>
</protein>
<evidence type="ECO:0000256" key="2">
    <source>
        <dbReference type="ARBA" id="ARBA00022475"/>
    </source>
</evidence>
<evidence type="ECO:0000256" key="9">
    <source>
        <dbReference type="HAMAP-Rule" id="MF_00911"/>
    </source>
</evidence>
<evidence type="ECO:0000313" key="11">
    <source>
        <dbReference type="EMBL" id="SFK21479.1"/>
    </source>
</evidence>
<evidence type="ECO:0000256" key="1">
    <source>
        <dbReference type="ARBA" id="ARBA00004370"/>
    </source>
</evidence>
<evidence type="ECO:0000256" key="4">
    <source>
        <dbReference type="ARBA" id="ARBA00022618"/>
    </source>
</evidence>
<keyword evidence="12" id="KW-1185">Reference proteome</keyword>